<dbReference type="Gene3D" id="1.20.1510.10">
    <property type="entry name" value="Cation efflux protein transmembrane domain"/>
    <property type="match status" value="1"/>
</dbReference>
<keyword evidence="4 7" id="KW-1133">Transmembrane helix</keyword>
<feature type="transmembrane region" description="Helical" evidence="7">
    <location>
        <begin position="123"/>
        <end position="144"/>
    </location>
</feature>
<dbReference type="NCBIfam" id="TIGR01297">
    <property type="entry name" value="CDF"/>
    <property type="match status" value="1"/>
</dbReference>
<feature type="transmembrane region" description="Helical" evidence="7">
    <location>
        <begin position="232"/>
        <end position="251"/>
    </location>
</feature>
<evidence type="ECO:0000256" key="5">
    <source>
        <dbReference type="ARBA" id="ARBA00023136"/>
    </source>
</evidence>
<evidence type="ECO:0000256" key="1">
    <source>
        <dbReference type="ARBA" id="ARBA00004141"/>
    </source>
</evidence>
<keyword evidence="2" id="KW-0813">Transport</keyword>
<name>W7HWK3_9PEZI</name>
<dbReference type="FunFam" id="3.30.70.1350:FF:000003">
    <property type="entry name" value="Cation diffusion facilitator 1"/>
    <property type="match status" value="1"/>
</dbReference>
<evidence type="ECO:0000256" key="7">
    <source>
        <dbReference type="SAM" id="Phobius"/>
    </source>
</evidence>
<keyword evidence="3 7" id="KW-0812">Transmembrane</keyword>
<dbReference type="GO" id="GO:0098771">
    <property type="term" value="P:inorganic ion homeostasis"/>
    <property type="evidence" value="ECO:0007669"/>
    <property type="project" value="UniProtKB-ARBA"/>
</dbReference>
<sequence length="414" mass="46121">MAANNSTGIELASLDDTTTHRYVGSSLADEYSLTRAESNSNDPYALSRALKSPSEINLIRSNANGSNTSRKRKNPHAKLANGKELKEFYEAQNEKIKKLLKSIEEHRSEARDTQEDTALKYKIAIWGSFAANVILSGLQVFAAARSSSLSLFATMADSIFDPMSNIILMLSRRAIKKVDSKKFPSGKARLETAGNITFSFVMSAVSLILIVLSARDIGSGGEGETKAFYLESVISVSVAFATKFGLFLYCWALKDIYSDVYVLWRDHRNDLFVNGFGILTSVGGSILRWWIDPAGAIIISVLILGLWLRTAWQEFMLLVGKAADLETQQLITYISMTHSPEIQQLDTVRAYHSGPRLVVEVDVVMDPNCTLKHSHDIAEELQMKLESLPDVERAYVHIDYETTHSPEHFVKKEL</sequence>
<feature type="domain" description="Cation efflux protein transmembrane" evidence="8">
    <location>
        <begin position="128"/>
        <end position="318"/>
    </location>
</feature>
<keyword evidence="11" id="KW-1185">Reference proteome</keyword>
<dbReference type="SUPFAM" id="SSF160240">
    <property type="entry name" value="Cation efflux protein cytoplasmic domain-like"/>
    <property type="match status" value="1"/>
</dbReference>
<evidence type="ECO:0000256" key="4">
    <source>
        <dbReference type="ARBA" id="ARBA00022989"/>
    </source>
</evidence>
<feature type="coiled-coil region" evidence="6">
    <location>
        <begin position="86"/>
        <end position="116"/>
    </location>
</feature>
<dbReference type="OrthoDB" id="78296at2759"/>
<dbReference type="AlphaFoldDB" id="W7HWK3"/>
<evidence type="ECO:0000256" key="3">
    <source>
        <dbReference type="ARBA" id="ARBA00022692"/>
    </source>
</evidence>
<dbReference type="EMBL" id="KI966442">
    <property type="protein sequence ID" value="EWC44447.1"/>
    <property type="molecule type" value="Genomic_DNA"/>
</dbReference>
<dbReference type="InterPro" id="IPR027470">
    <property type="entry name" value="Cation_efflux_CTD"/>
</dbReference>
<feature type="transmembrane region" description="Helical" evidence="7">
    <location>
        <begin position="296"/>
        <end position="312"/>
    </location>
</feature>
<dbReference type="InterPro" id="IPR050291">
    <property type="entry name" value="CDF_Transporter"/>
</dbReference>
<dbReference type="GO" id="GO:0016020">
    <property type="term" value="C:membrane"/>
    <property type="evidence" value="ECO:0007669"/>
    <property type="project" value="UniProtKB-SubCell"/>
</dbReference>
<dbReference type="InterPro" id="IPR036837">
    <property type="entry name" value="Cation_efflux_CTD_sf"/>
</dbReference>
<dbReference type="Proteomes" id="UP000024837">
    <property type="component" value="Unassembled WGS sequence"/>
</dbReference>
<dbReference type="Pfam" id="PF01545">
    <property type="entry name" value="Cation_efflux"/>
    <property type="match status" value="1"/>
</dbReference>
<protein>
    <submittedName>
        <fullName evidence="10">Uncharacterized protein</fullName>
    </submittedName>
</protein>
<comment type="subcellular location">
    <subcellularLocation>
        <location evidence="1">Membrane</location>
        <topology evidence="1">Multi-pass membrane protein</topology>
    </subcellularLocation>
</comment>
<dbReference type="InterPro" id="IPR002524">
    <property type="entry name" value="Cation_efflux"/>
</dbReference>
<feature type="domain" description="Cation efflux protein cytoplasmic" evidence="9">
    <location>
        <begin position="326"/>
        <end position="399"/>
    </location>
</feature>
<reference evidence="10 11" key="1">
    <citation type="submission" date="2013-05" db="EMBL/GenBank/DDBJ databases">
        <title>Drechslerella stenobrocha genome reveals carnivorous origination and mechanical trapping mechanism of predatory fungi.</title>
        <authorList>
            <person name="Liu X."/>
            <person name="Zhang W."/>
            <person name="Liu K."/>
        </authorList>
    </citation>
    <scope>NUCLEOTIDE SEQUENCE [LARGE SCALE GENOMIC DNA]</scope>
    <source>
        <strain evidence="10 11">248</strain>
    </source>
</reference>
<dbReference type="GO" id="GO:0030003">
    <property type="term" value="P:intracellular monoatomic cation homeostasis"/>
    <property type="evidence" value="ECO:0007669"/>
    <property type="project" value="UniProtKB-ARBA"/>
</dbReference>
<feature type="transmembrane region" description="Helical" evidence="7">
    <location>
        <begin position="150"/>
        <end position="171"/>
    </location>
</feature>
<accession>W7HWK3</accession>
<dbReference type="InterPro" id="IPR027469">
    <property type="entry name" value="Cation_efflux_TMD_sf"/>
</dbReference>
<feature type="transmembrane region" description="Helical" evidence="7">
    <location>
        <begin position="271"/>
        <end position="290"/>
    </location>
</feature>
<organism evidence="10 11">
    <name type="scientific">Drechslerella stenobrocha 248</name>
    <dbReference type="NCBI Taxonomy" id="1043628"/>
    <lineage>
        <taxon>Eukaryota</taxon>
        <taxon>Fungi</taxon>
        <taxon>Dikarya</taxon>
        <taxon>Ascomycota</taxon>
        <taxon>Pezizomycotina</taxon>
        <taxon>Orbiliomycetes</taxon>
        <taxon>Orbiliales</taxon>
        <taxon>Orbiliaceae</taxon>
        <taxon>Drechslerella</taxon>
    </lineage>
</organism>
<evidence type="ECO:0000256" key="2">
    <source>
        <dbReference type="ARBA" id="ARBA00022448"/>
    </source>
</evidence>
<proteinExistence type="predicted"/>
<evidence type="ECO:0000259" key="9">
    <source>
        <dbReference type="Pfam" id="PF16916"/>
    </source>
</evidence>
<dbReference type="FunFam" id="1.20.1510.10:FF:000005">
    <property type="entry name" value="Putative Cation diffusion facilitator 1"/>
    <property type="match status" value="1"/>
</dbReference>
<dbReference type="Pfam" id="PF16916">
    <property type="entry name" value="ZT_dimer"/>
    <property type="match status" value="1"/>
</dbReference>
<dbReference type="PANTHER" id="PTHR43840">
    <property type="entry name" value="MITOCHONDRIAL METAL TRANSPORTER 1-RELATED"/>
    <property type="match status" value="1"/>
</dbReference>
<evidence type="ECO:0000313" key="11">
    <source>
        <dbReference type="Proteomes" id="UP000024837"/>
    </source>
</evidence>
<keyword evidence="6" id="KW-0175">Coiled coil</keyword>
<evidence type="ECO:0000313" key="10">
    <source>
        <dbReference type="EMBL" id="EWC44447.1"/>
    </source>
</evidence>
<dbReference type="PANTHER" id="PTHR43840:SF12">
    <property type="entry name" value="CATION DIFFUSION FACILITATOR 1 (AFU_ORTHOLOGUE AFUA_1G14440)"/>
    <property type="match status" value="1"/>
</dbReference>
<dbReference type="SUPFAM" id="SSF161111">
    <property type="entry name" value="Cation efflux protein transmembrane domain-like"/>
    <property type="match status" value="1"/>
</dbReference>
<gene>
    <name evidence="10" type="ORF">DRE_06815</name>
</gene>
<dbReference type="GO" id="GO:0008324">
    <property type="term" value="F:monoatomic cation transmembrane transporter activity"/>
    <property type="evidence" value="ECO:0007669"/>
    <property type="project" value="InterPro"/>
</dbReference>
<dbReference type="HOGENOM" id="CLU_013430_2_2_1"/>
<feature type="transmembrane region" description="Helical" evidence="7">
    <location>
        <begin position="192"/>
        <end position="212"/>
    </location>
</feature>
<evidence type="ECO:0000259" key="8">
    <source>
        <dbReference type="Pfam" id="PF01545"/>
    </source>
</evidence>
<dbReference type="InterPro" id="IPR058533">
    <property type="entry name" value="Cation_efflux_TM"/>
</dbReference>
<evidence type="ECO:0000256" key="6">
    <source>
        <dbReference type="SAM" id="Coils"/>
    </source>
</evidence>
<dbReference type="Gene3D" id="3.30.70.1350">
    <property type="entry name" value="Cation efflux protein, cytoplasmic domain"/>
    <property type="match status" value="1"/>
</dbReference>
<keyword evidence="5 7" id="KW-0472">Membrane</keyword>